<dbReference type="SMART" id="SM00727">
    <property type="entry name" value="STI1"/>
    <property type="match status" value="1"/>
</dbReference>
<feature type="domain" description="STI1" evidence="6">
    <location>
        <begin position="256"/>
        <end position="296"/>
    </location>
</feature>
<dbReference type="PANTHER" id="PTHR22904:SF523">
    <property type="entry name" value="STRESS-INDUCED-PHOSPHOPROTEIN 1"/>
    <property type="match status" value="1"/>
</dbReference>
<dbReference type="PANTHER" id="PTHR22904">
    <property type="entry name" value="TPR REPEAT CONTAINING PROTEIN"/>
    <property type="match status" value="1"/>
</dbReference>
<dbReference type="GO" id="GO:0005737">
    <property type="term" value="C:cytoplasm"/>
    <property type="evidence" value="ECO:0007669"/>
    <property type="project" value="UniProtKB-SubCell"/>
</dbReference>
<dbReference type="OrthoDB" id="2423701at2759"/>
<gene>
    <name evidence="7" type="ORF">SPIL2461_LOCUS2568</name>
</gene>
<name>A0A812JU33_SYMPI</name>
<protein>
    <recommendedName>
        <fullName evidence="6">STI1 domain-containing protein</fullName>
    </recommendedName>
</protein>
<dbReference type="Gene3D" id="1.10.260.100">
    <property type="match status" value="1"/>
</dbReference>
<dbReference type="AlphaFoldDB" id="A0A812JU33"/>
<proteinExistence type="predicted"/>
<sequence length="308" mass="35529">MYDEALAKVPDDMTFYNNKCAVWMEMGQENYPKVLETCQDLISKRYEINSRNPGGASFEKVAKVYNRMASVYEKQRKFDDAIAMYNKALTEDNSRQTRNALRQVERAKEKHEKEQYLDVTKAQEHRERGNEYFKANSMVEAKQEYDEAIRRNPQDAKLFSNRAAAFTKLLAFPDALRDLDECLRLEPTFVKAYSRKGAAHFYMKEYHKALAAYDKGLALDPENVECKRGKEQVVATIMESQGRDVDEEQVQHALADPEIQTMLHDPQVRQFLKTLQENPAEGQKAMRADPKLAQIVSKLVAAGILRTR</sequence>
<keyword evidence="3" id="KW-0677">Repeat</keyword>
<evidence type="ECO:0000256" key="1">
    <source>
        <dbReference type="ARBA" id="ARBA00004496"/>
    </source>
</evidence>
<evidence type="ECO:0000256" key="3">
    <source>
        <dbReference type="ARBA" id="ARBA00022737"/>
    </source>
</evidence>
<dbReference type="Pfam" id="PF00515">
    <property type="entry name" value="TPR_1"/>
    <property type="match status" value="2"/>
</dbReference>
<feature type="repeat" description="TPR" evidence="5">
    <location>
        <begin position="62"/>
        <end position="95"/>
    </location>
</feature>
<evidence type="ECO:0000256" key="5">
    <source>
        <dbReference type="PROSITE-ProRule" id="PRU00339"/>
    </source>
</evidence>
<dbReference type="InterPro" id="IPR019734">
    <property type="entry name" value="TPR_rpt"/>
</dbReference>
<dbReference type="PROSITE" id="PS50293">
    <property type="entry name" value="TPR_REGION"/>
    <property type="match status" value="1"/>
</dbReference>
<dbReference type="PROSITE" id="PS50005">
    <property type="entry name" value="TPR"/>
    <property type="match status" value="3"/>
</dbReference>
<evidence type="ECO:0000256" key="2">
    <source>
        <dbReference type="ARBA" id="ARBA00022490"/>
    </source>
</evidence>
<keyword evidence="8" id="KW-1185">Reference proteome</keyword>
<dbReference type="InterPro" id="IPR041243">
    <property type="entry name" value="STI1/HOP_DP"/>
</dbReference>
<dbReference type="EMBL" id="CAJNIZ010002858">
    <property type="protein sequence ID" value="CAE7215506.1"/>
    <property type="molecule type" value="Genomic_DNA"/>
</dbReference>
<evidence type="ECO:0000313" key="7">
    <source>
        <dbReference type="EMBL" id="CAE7215506.1"/>
    </source>
</evidence>
<keyword evidence="4 5" id="KW-0802">TPR repeat</keyword>
<evidence type="ECO:0000256" key="4">
    <source>
        <dbReference type="ARBA" id="ARBA00022803"/>
    </source>
</evidence>
<organism evidence="7 8">
    <name type="scientific">Symbiodinium pilosum</name>
    <name type="common">Dinoflagellate</name>
    <dbReference type="NCBI Taxonomy" id="2952"/>
    <lineage>
        <taxon>Eukaryota</taxon>
        <taxon>Sar</taxon>
        <taxon>Alveolata</taxon>
        <taxon>Dinophyceae</taxon>
        <taxon>Suessiales</taxon>
        <taxon>Symbiodiniaceae</taxon>
        <taxon>Symbiodinium</taxon>
    </lineage>
</organism>
<evidence type="ECO:0000259" key="6">
    <source>
        <dbReference type="SMART" id="SM00727"/>
    </source>
</evidence>
<dbReference type="GO" id="GO:0051879">
    <property type="term" value="F:Hsp90 protein binding"/>
    <property type="evidence" value="ECO:0007669"/>
    <property type="project" value="TreeGrafter"/>
</dbReference>
<dbReference type="Gene3D" id="1.25.40.10">
    <property type="entry name" value="Tetratricopeptide repeat domain"/>
    <property type="match status" value="2"/>
</dbReference>
<dbReference type="Proteomes" id="UP000649617">
    <property type="component" value="Unassembled WGS sequence"/>
</dbReference>
<reference evidence="7" key="1">
    <citation type="submission" date="2021-02" db="EMBL/GenBank/DDBJ databases">
        <authorList>
            <person name="Dougan E. K."/>
            <person name="Rhodes N."/>
            <person name="Thang M."/>
            <person name="Chan C."/>
        </authorList>
    </citation>
    <scope>NUCLEOTIDE SEQUENCE</scope>
</reference>
<dbReference type="InterPro" id="IPR011990">
    <property type="entry name" value="TPR-like_helical_dom_sf"/>
</dbReference>
<comment type="subcellular location">
    <subcellularLocation>
        <location evidence="1">Cytoplasm</location>
    </subcellularLocation>
</comment>
<keyword evidence="2" id="KW-0963">Cytoplasm</keyword>
<accession>A0A812JU33</accession>
<dbReference type="SUPFAM" id="SSF48452">
    <property type="entry name" value="TPR-like"/>
    <property type="match status" value="2"/>
</dbReference>
<evidence type="ECO:0000313" key="8">
    <source>
        <dbReference type="Proteomes" id="UP000649617"/>
    </source>
</evidence>
<feature type="repeat" description="TPR" evidence="5">
    <location>
        <begin position="122"/>
        <end position="155"/>
    </location>
</feature>
<dbReference type="InterPro" id="IPR006636">
    <property type="entry name" value="STI1_HS-bd"/>
</dbReference>
<comment type="caution">
    <text evidence="7">The sequence shown here is derived from an EMBL/GenBank/DDBJ whole genome shotgun (WGS) entry which is preliminary data.</text>
</comment>
<dbReference type="Pfam" id="PF17830">
    <property type="entry name" value="STI1-HOP_DP"/>
    <property type="match status" value="1"/>
</dbReference>
<dbReference type="SMART" id="SM00028">
    <property type="entry name" value="TPR"/>
    <property type="match status" value="4"/>
</dbReference>
<feature type="repeat" description="TPR" evidence="5">
    <location>
        <begin position="190"/>
        <end position="223"/>
    </location>
</feature>